<sequence length="149" mass="16351">MDFGLTFGSVGDFISLTVLIKDIITALDDARGSAKEYRALVQELVTLRLTLEAVQHTCEDPQLVHSLEDLAKIALDTVAHIKDCLGGFLGQIQKYEPALSASASGRSNSLKAMGRKLQWRLNESDVERFRAEVMGCTMALKVLLEVITV</sequence>
<dbReference type="PANTHER" id="PTHR38886">
    <property type="entry name" value="SESA DOMAIN-CONTAINING PROTEIN"/>
    <property type="match status" value="1"/>
</dbReference>
<comment type="caution">
    <text evidence="1">The sequence shown here is derived from an EMBL/GenBank/DDBJ whole genome shotgun (WGS) entry which is preliminary data.</text>
</comment>
<dbReference type="Proteomes" id="UP001152130">
    <property type="component" value="Unassembled WGS sequence"/>
</dbReference>
<evidence type="ECO:0000313" key="2">
    <source>
        <dbReference type="Proteomes" id="UP001152130"/>
    </source>
</evidence>
<proteinExistence type="predicted"/>
<dbReference type="EMBL" id="JAPDHF010000004">
    <property type="protein sequence ID" value="KAJ4019332.1"/>
    <property type="molecule type" value="Genomic_DNA"/>
</dbReference>
<dbReference type="PANTHER" id="PTHR38886:SF1">
    <property type="entry name" value="NACHT-NTPASE AND P-LOOP NTPASES N-TERMINAL DOMAIN-CONTAINING PROTEIN"/>
    <property type="match status" value="1"/>
</dbReference>
<keyword evidence="2" id="KW-1185">Reference proteome</keyword>
<evidence type="ECO:0000313" key="1">
    <source>
        <dbReference type="EMBL" id="KAJ4019332.1"/>
    </source>
</evidence>
<gene>
    <name evidence="1" type="ORF">NW766_003044</name>
</gene>
<accession>A0A9W8PWR8</accession>
<evidence type="ECO:0008006" key="3">
    <source>
        <dbReference type="Google" id="ProtNLM"/>
    </source>
</evidence>
<reference evidence="1" key="1">
    <citation type="submission" date="2022-10" db="EMBL/GenBank/DDBJ databases">
        <title>Fusarium specimens isolated from Avocado Roots.</title>
        <authorList>
            <person name="Stajich J."/>
            <person name="Roper C."/>
            <person name="Heimlech-Rivalta G."/>
        </authorList>
    </citation>
    <scope>NUCLEOTIDE SEQUENCE</scope>
    <source>
        <strain evidence="1">CF00143</strain>
    </source>
</reference>
<name>A0A9W8PWR8_9HYPO</name>
<organism evidence="1 2">
    <name type="scientific">Fusarium irregulare</name>
    <dbReference type="NCBI Taxonomy" id="2494466"/>
    <lineage>
        <taxon>Eukaryota</taxon>
        <taxon>Fungi</taxon>
        <taxon>Dikarya</taxon>
        <taxon>Ascomycota</taxon>
        <taxon>Pezizomycotina</taxon>
        <taxon>Sordariomycetes</taxon>
        <taxon>Hypocreomycetidae</taxon>
        <taxon>Hypocreales</taxon>
        <taxon>Nectriaceae</taxon>
        <taxon>Fusarium</taxon>
        <taxon>Fusarium incarnatum-equiseti species complex</taxon>
    </lineage>
</organism>
<protein>
    <recommendedName>
        <fullName evidence="3">Fungal N-terminal domain-containing protein</fullName>
    </recommendedName>
</protein>
<dbReference type="AlphaFoldDB" id="A0A9W8PWR8"/>